<dbReference type="AlphaFoldDB" id="A0A0B6YZP0"/>
<gene>
    <name evidence="1" type="primary">ORF43082</name>
</gene>
<evidence type="ECO:0000313" key="1">
    <source>
        <dbReference type="EMBL" id="CEK61733.1"/>
    </source>
</evidence>
<organism evidence="1">
    <name type="scientific">Arion vulgaris</name>
    <dbReference type="NCBI Taxonomy" id="1028688"/>
    <lineage>
        <taxon>Eukaryota</taxon>
        <taxon>Metazoa</taxon>
        <taxon>Spiralia</taxon>
        <taxon>Lophotrochozoa</taxon>
        <taxon>Mollusca</taxon>
        <taxon>Gastropoda</taxon>
        <taxon>Heterobranchia</taxon>
        <taxon>Euthyneura</taxon>
        <taxon>Panpulmonata</taxon>
        <taxon>Eupulmonata</taxon>
        <taxon>Stylommatophora</taxon>
        <taxon>Helicina</taxon>
        <taxon>Arionoidea</taxon>
        <taxon>Arionidae</taxon>
        <taxon>Arion</taxon>
    </lineage>
</organism>
<reference evidence="1" key="1">
    <citation type="submission" date="2014-12" db="EMBL/GenBank/DDBJ databases">
        <title>Insight into the proteome of Arion vulgaris.</title>
        <authorList>
            <person name="Aradska J."/>
            <person name="Bulat T."/>
            <person name="Smidak R."/>
            <person name="Sarate P."/>
            <person name="Gangsoo J."/>
            <person name="Sialana F."/>
            <person name="Bilban M."/>
            <person name="Lubec G."/>
        </authorList>
    </citation>
    <scope>NUCLEOTIDE SEQUENCE</scope>
    <source>
        <tissue evidence="1">Skin</tissue>
    </source>
</reference>
<dbReference type="EMBL" id="HACG01014868">
    <property type="protein sequence ID" value="CEK61733.1"/>
    <property type="molecule type" value="Transcribed_RNA"/>
</dbReference>
<name>A0A0B6YZP0_9EUPU</name>
<proteinExistence type="predicted"/>
<protein>
    <submittedName>
        <fullName evidence="1">Uncharacterized protein</fullName>
    </submittedName>
</protein>
<sequence>MECDINEVIYGGARQCPDDSCVTVTDVVTDHTIRLANTGTESAMRTKFADSSEQVFIYKKWPAIAAHSKLHVVNHIGESHP</sequence>
<accession>A0A0B6YZP0</accession>
<feature type="non-terminal residue" evidence="1">
    <location>
        <position position="81"/>
    </location>
</feature>